<name>A0A934Q1W2_9BURK</name>
<dbReference type="SUPFAM" id="SSF54909">
    <property type="entry name" value="Dimeric alpha+beta barrel"/>
    <property type="match status" value="1"/>
</dbReference>
<evidence type="ECO:0008006" key="3">
    <source>
        <dbReference type="Google" id="ProtNLM"/>
    </source>
</evidence>
<proteinExistence type="predicted"/>
<evidence type="ECO:0000313" key="2">
    <source>
        <dbReference type="Proteomes" id="UP000617041"/>
    </source>
</evidence>
<dbReference type="AlphaFoldDB" id="A0A934Q1W2"/>
<reference evidence="1" key="1">
    <citation type="submission" date="2020-12" db="EMBL/GenBank/DDBJ databases">
        <title>Ramlibacter sp. nov., isolated from a freshwater alga, Cryptomonas.</title>
        <authorList>
            <person name="Kim H.M."/>
            <person name="Jeon C.O."/>
        </authorList>
    </citation>
    <scope>NUCLEOTIDE SEQUENCE</scope>
    <source>
        <strain evidence="1">CrO1</strain>
    </source>
</reference>
<dbReference type="RefSeq" id="WP_200789591.1">
    <property type="nucleotide sequence ID" value="NZ_JAEDAO010000001.1"/>
</dbReference>
<evidence type="ECO:0000313" key="1">
    <source>
        <dbReference type="EMBL" id="MBK0394504.1"/>
    </source>
</evidence>
<dbReference type="Proteomes" id="UP000617041">
    <property type="component" value="Unassembled WGS sequence"/>
</dbReference>
<keyword evidence="2" id="KW-1185">Reference proteome</keyword>
<dbReference type="EMBL" id="JAEDAO010000001">
    <property type="protein sequence ID" value="MBK0394504.1"/>
    <property type="molecule type" value="Genomic_DNA"/>
</dbReference>
<comment type="caution">
    <text evidence="1">The sequence shown here is derived from an EMBL/GenBank/DDBJ whole genome shotgun (WGS) entry which is preliminary data.</text>
</comment>
<accession>A0A934Q1W2</accession>
<dbReference type="Gene3D" id="3.30.70.1060">
    <property type="entry name" value="Dimeric alpha+beta barrel"/>
    <property type="match status" value="1"/>
</dbReference>
<sequence length="98" mass="10961">MQDTRFVVLHRPGPRWDAAKSMFEQDGVREHVAHWRQWLDRGKLLAGGPFLDGFAAGMMVPQPGVDEASLRAHAESDPAVRSGLLSVELHRWMVGMKA</sequence>
<protein>
    <recommendedName>
        <fullName evidence="3">YCII-related domain-containing protein</fullName>
    </recommendedName>
</protein>
<organism evidence="1 2">
    <name type="scientific">Ramlibacter algicola</name>
    <dbReference type="NCBI Taxonomy" id="2795217"/>
    <lineage>
        <taxon>Bacteria</taxon>
        <taxon>Pseudomonadati</taxon>
        <taxon>Pseudomonadota</taxon>
        <taxon>Betaproteobacteria</taxon>
        <taxon>Burkholderiales</taxon>
        <taxon>Comamonadaceae</taxon>
        <taxon>Ramlibacter</taxon>
    </lineage>
</organism>
<gene>
    <name evidence="1" type="ORF">I8E28_18010</name>
</gene>
<dbReference type="InterPro" id="IPR011008">
    <property type="entry name" value="Dimeric_a/b-barrel"/>
</dbReference>